<dbReference type="PANTHER" id="PTHR33908:SF11">
    <property type="entry name" value="MEMBRANE PROTEIN"/>
    <property type="match status" value="1"/>
</dbReference>
<evidence type="ECO:0000256" key="7">
    <source>
        <dbReference type="ARBA" id="ARBA00023136"/>
    </source>
</evidence>
<organism evidence="10 11">
    <name type="scientific">Edaphobacter modestus</name>
    <dbReference type="NCBI Taxonomy" id="388466"/>
    <lineage>
        <taxon>Bacteria</taxon>
        <taxon>Pseudomonadati</taxon>
        <taxon>Acidobacteriota</taxon>
        <taxon>Terriglobia</taxon>
        <taxon>Terriglobales</taxon>
        <taxon>Acidobacteriaceae</taxon>
        <taxon>Edaphobacter</taxon>
    </lineage>
</organism>
<keyword evidence="6 8" id="KW-1133">Transmembrane helix</keyword>
<evidence type="ECO:0000256" key="5">
    <source>
        <dbReference type="ARBA" id="ARBA00022692"/>
    </source>
</evidence>
<evidence type="ECO:0000256" key="2">
    <source>
        <dbReference type="ARBA" id="ARBA00022475"/>
    </source>
</evidence>
<feature type="transmembrane region" description="Helical" evidence="8">
    <location>
        <begin position="369"/>
        <end position="390"/>
    </location>
</feature>
<dbReference type="EMBL" id="SHKW01000001">
    <property type="protein sequence ID" value="RZU43011.1"/>
    <property type="molecule type" value="Genomic_DNA"/>
</dbReference>
<sequence length="492" mass="55392">MQFWLALALGLALRLVFVLHAPRIAGDTLIYGDIAKNWMQYHVYGFAESAAGPIPTLIRLPGYPLFLALCFRIFGDDQYTAVMLVQCLIDLGTCVLMADLARCVFGQRAALVVLWLGALCPFTANYVASPLTETLSLACIAVAFYGLERWRLQRTGWNRWLWMIAAALAYAVLLRPEQGLLAVAIVPAMVWIAVRREGGFHGTAPVATLALCVVLPLVPWTARNWRTFHVFQPLVPRDATDPGELVPRGFNRWYRTWAIDFASTEDVYWNWNTALIDINDIPTRAFDTEDQYNRVAALLNEHNETFNATAKLDSAFGVLAKERIADDPIRYYVALPVARLLNMVLRPRTEMMEIALEWWKWSRHPAKTAFSSAYALLNLAYFALGGTGLWRWRHRQWDGYAVLGWSTVAFLLLRCALLLTLDNSEPRYTLEFFPLLTLWAGALFFCPSAKGAGSHQPRSGSDRRVAECVQHDASRGVELFRKDSMGPAGKTP</sequence>
<keyword evidence="2" id="KW-1003">Cell membrane</keyword>
<name>A0A4Q7Z0A9_9BACT</name>
<keyword evidence="5 8" id="KW-0812">Transmembrane</keyword>
<dbReference type="PANTHER" id="PTHR33908">
    <property type="entry name" value="MANNOSYLTRANSFERASE YKCB-RELATED"/>
    <property type="match status" value="1"/>
</dbReference>
<dbReference type="GO" id="GO:0005886">
    <property type="term" value="C:plasma membrane"/>
    <property type="evidence" value="ECO:0007669"/>
    <property type="project" value="UniProtKB-SubCell"/>
</dbReference>
<keyword evidence="11" id="KW-1185">Reference proteome</keyword>
<keyword evidence="7 8" id="KW-0472">Membrane</keyword>
<feature type="transmembrane region" description="Helical" evidence="8">
    <location>
        <begin position="402"/>
        <end position="420"/>
    </location>
</feature>
<evidence type="ECO:0000256" key="3">
    <source>
        <dbReference type="ARBA" id="ARBA00022676"/>
    </source>
</evidence>
<evidence type="ECO:0000256" key="8">
    <source>
        <dbReference type="SAM" id="Phobius"/>
    </source>
</evidence>
<dbReference type="InterPro" id="IPR038731">
    <property type="entry name" value="RgtA/B/C-like"/>
</dbReference>
<dbReference type="GO" id="GO:0016763">
    <property type="term" value="F:pentosyltransferase activity"/>
    <property type="evidence" value="ECO:0007669"/>
    <property type="project" value="TreeGrafter"/>
</dbReference>
<comment type="subcellular location">
    <subcellularLocation>
        <location evidence="1">Cell membrane</location>
        <topology evidence="1">Multi-pass membrane protein</topology>
    </subcellularLocation>
</comment>
<dbReference type="Pfam" id="PF13231">
    <property type="entry name" value="PMT_2"/>
    <property type="match status" value="1"/>
</dbReference>
<comment type="caution">
    <text evidence="10">The sequence shown here is derived from an EMBL/GenBank/DDBJ whole genome shotgun (WGS) entry which is preliminary data.</text>
</comment>
<protein>
    <submittedName>
        <fullName evidence="10">Dolichyl-phosphate-mannose-protein mannosyltransferase</fullName>
    </submittedName>
</protein>
<dbReference type="AlphaFoldDB" id="A0A4Q7Z0A9"/>
<evidence type="ECO:0000256" key="6">
    <source>
        <dbReference type="ARBA" id="ARBA00022989"/>
    </source>
</evidence>
<evidence type="ECO:0000313" key="11">
    <source>
        <dbReference type="Proteomes" id="UP000292958"/>
    </source>
</evidence>
<accession>A0A4Q7Z0A9</accession>
<gene>
    <name evidence="10" type="ORF">BDD14_4612</name>
</gene>
<dbReference type="GO" id="GO:0009103">
    <property type="term" value="P:lipopolysaccharide biosynthetic process"/>
    <property type="evidence" value="ECO:0007669"/>
    <property type="project" value="UniProtKB-ARBA"/>
</dbReference>
<feature type="domain" description="Glycosyltransferase RgtA/B/C/D-like" evidence="9">
    <location>
        <begin position="61"/>
        <end position="220"/>
    </location>
</feature>
<feature type="transmembrane region" description="Helical" evidence="8">
    <location>
        <begin position="432"/>
        <end position="449"/>
    </location>
</feature>
<dbReference type="InterPro" id="IPR050297">
    <property type="entry name" value="LipidA_mod_glycosyltrf_83"/>
</dbReference>
<evidence type="ECO:0000313" key="10">
    <source>
        <dbReference type="EMBL" id="RZU43011.1"/>
    </source>
</evidence>
<proteinExistence type="predicted"/>
<keyword evidence="3 10" id="KW-0328">Glycosyltransferase</keyword>
<evidence type="ECO:0000256" key="4">
    <source>
        <dbReference type="ARBA" id="ARBA00022679"/>
    </source>
</evidence>
<reference evidence="10 11" key="1">
    <citation type="submission" date="2019-02" db="EMBL/GenBank/DDBJ databases">
        <title>Genomic Encyclopedia of Archaeal and Bacterial Type Strains, Phase II (KMG-II): from individual species to whole genera.</title>
        <authorList>
            <person name="Goeker M."/>
        </authorList>
    </citation>
    <scope>NUCLEOTIDE SEQUENCE [LARGE SCALE GENOMIC DNA]</scope>
    <source>
        <strain evidence="10 11">DSM 18101</strain>
    </source>
</reference>
<evidence type="ECO:0000256" key="1">
    <source>
        <dbReference type="ARBA" id="ARBA00004651"/>
    </source>
</evidence>
<evidence type="ECO:0000259" key="9">
    <source>
        <dbReference type="Pfam" id="PF13231"/>
    </source>
</evidence>
<dbReference type="Proteomes" id="UP000292958">
    <property type="component" value="Unassembled WGS sequence"/>
</dbReference>
<keyword evidence="4 10" id="KW-0808">Transferase</keyword>